<evidence type="ECO:0000313" key="2">
    <source>
        <dbReference type="WBParaSite" id="nRc.2.0.1.t34080-RA"/>
    </source>
</evidence>
<reference evidence="2" key="1">
    <citation type="submission" date="2022-11" db="UniProtKB">
        <authorList>
            <consortium name="WormBaseParasite"/>
        </authorList>
    </citation>
    <scope>IDENTIFICATION</scope>
</reference>
<dbReference type="AlphaFoldDB" id="A0A915K5R7"/>
<proteinExistence type="predicted"/>
<sequence length="71" mass="8030">MVKKTRHLCNDQKLSYKLAVEESDDQASSSLKRLNKWLGKGIGLFSSGKEDIKDDSFLSKGASTEKKIRRK</sequence>
<evidence type="ECO:0000313" key="1">
    <source>
        <dbReference type="Proteomes" id="UP000887565"/>
    </source>
</evidence>
<protein>
    <submittedName>
        <fullName evidence="2">Uncharacterized protein</fullName>
    </submittedName>
</protein>
<dbReference type="WBParaSite" id="nRc.2.0.1.t34080-RA">
    <property type="protein sequence ID" value="nRc.2.0.1.t34080-RA"/>
    <property type="gene ID" value="nRc.2.0.1.g34080"/>
</dbReference>
<organism evidence="1 2">
    <name type="scientific">Romanomermis culicivorax</name>
    <name type="common">Nematode worm</name>
    <dbReference type="NCBI Taxonomy" id="13658"/>
    <lineage>
        <taxon>Eukaryota</taxon>
        <taxon>Metazoa</taxon>
        <taxon>Ecdysozoa</taxon>
        <taxon>Nematoda</taxon>
        <taxon>Enoplea</taxon>
        <taxon>Dorylaimia</taxon>
        <taxon>Mermithida</taxon>
        <taxon>Mermithoidea</taxon>
        <taxon>Mermithidae</taxon>
        <taxon>Romanomermis</taxon>
    </lineage>
</organism>
<keyword evidence="1" id="KW-1185">Reference proteome</keyword>
<dbReference type="Proteomes" id="UP000887565">
    <property type="component" value="Unplaced"/>
</dbReference>
<accession>A0A915K5R7</accession>
<name>A0A915K5R7_ROMCU</name>